<proteinExistence type="predicted"/>
<comment type="caution">
    <text evidence="2">The sequence shown here is derived from an EMBL/GenBank/DDBJ whole genome shotgun (WGS) entry which is preliminary data.</text>
</comment>
<evidence type="ECO:0000259" key="1">
    <source>
        <dbReference type="Pfam" id="PF26154"/>
    </source>
</evidence>
<dbReference type="AlphaFoldDB" id="A0A2U3AMS8"/>
<organism evidence="2 3">
    <name type="scientific">Kurthia sibirica</name>
    <dbReference type="NCBI Taxonomy" id="202750"/>
    <lineage>
        <taxon>Bacteria</taxon>
        <taxon>Bacillati</taxon>
        <taxon>Bacillota</taxon>
        <taxon>Bacilli</taxon>
        <taxon>Bacillales</taxon>
        <taxon>Caryophanaceae</taxon>
        <taxon>Kurthia</taxon>
    </lineage>
</organism>
<evidence type="ECO:0000313" key="3">
    <source>
        <dbReference type="Proteomes" id="UP000245938"/>
    </source>
</evidence>
<name>A0A2U3AMS8_9BACL</name>
<sequence length="106" mass="11969">MVMEEIIESYNEYLTKLPGGCLAIATLLREGDLHGALSSIKDFSEGTGWIMQVNEKLAAVSTIEKIDFKRIQEFLLEINSGLEIQDFVLVADLFEYEIAPFFECTN</sequence>
<evidence type="ECO:0000313" key="2">
    <source>
        <dbReference type="EMBL" id="PWI25799.1"/>
    </source>
</evidence>
<dbReference type="Pfam" id="PF26154">
    <property type="entry name" value="DUF8042"/>
    <property type="match status" value="1"/>
</dbReference>
<dbReference type="Proteomes" id="UP000245938">
    <property type="component" value="Unassembled WGS sequence"/>
</dbReference>
<accession>A0A2U3AMS8</accession>
<feature type="domain" description="DUF8042" evidence="1">
    <location>
        <begin position="5"/>
        <end position="103"/>
    </location>
</feature>
<reference evidence="2 3" key="1">
    <citation type="submission" date="2018-05" db="EMBL/GenBank/DDBJ databases">
        <title>Kurthia sibirica genome sequence.</title>
        <authorList>
            <person name="Maclea K.S."/>
            <person name="Goen A.E."/>
        </authorList>
    </citation>
    <scope>NUCLEOTIDE SEQUENCE [LARGE SCALE GENOMIC DNA]</scope>
    <source>
        <strain evidence="2 3">ATCC 49154</strain>
    </source>
</reference>
<keyword evidence="3" id="KW-1185">Reference proteome</keyword>
<dbReference type="EMBL" id="QFVR01000006">
    <property type="protein sequence ID" value="PWI25799.1"/>
    <property type="molecule type" value="Genomic_DNA"/>
</dbReference>
<gene>
    <name evidence="2" type="ORF">DEX24_06240</name>
</gene>
<dbReference type="InterPro" id="IPR058355">
    <property type="entry name" value="DUF8042"/>
</dbReference>
<protein>
    <recommendedName>
        <fullName evidence="1">DUF8042 domain-containing protein</fullName>
    </recommendedName>
</protein>
<dbReference type="OrthoDB" id="1683192at2"/>